<keyword evidence="3" id="KW-1185">Reference proteome</keyword>
<accession>A0ABS0SVK1</accession>
<comment type="caution">
    <text evidence="2">The sequence shown here is derived from an EMBL/GenBank/DDBJ whole genome shotgun (WGS) entry which is preliminary data.</text>
</comment>
<evidence type="ECO:0000313" key="2">
    <source>
        <dbReference type="EMBL" id="MBI1683665.1"/>
    </source>
</evidence>
<sequence>MKVFAFLGLAACLAAAPAMAGPAGHGLTHTEAVAKQNLAKRTVKIQTTCAQSAASAAASRQGVAKAKPQDGLVHVVFNSAADAAAHEGAVRAAVSEACRAA</sequence>
<feature type="signal peptide" evidence="1">
    <location>
        <begin position="1"/>
        <end position="20"/>
    </location>
</feature>
<keyword evidence="1" id="KW-0732">Signal</keyword>
<name>A0ABS0SVK1_9CAUL</name>
<reference evidence="2 3" key="1">
    <citation type="submission" date="2020-11" db="EMBL/GenBank/DDBJ databases">
        <title>genome sequence of strain KACC 18849.</title>
        <authorList>
            <person name="Gao J."/>
            <person name="Zhang X."/>
        </authorList>
    </citation>
    <scope>NUCLEOTIDE SEQUENCE [LARGE SCALE GENOMIC DNA]</scope>
    <source>
        <strain evidence="2 3">KACC 18849</strain>
    </source>
</reference>
<protein>
    <submittedName>
        <fullName evidence="2">Uncharacterized protein</fullName>
    </submittedName>
</protein>
<organism evidence="2 3">
    <name type="scientific">Caulobacter hibisci</name>
    <dbReference type="NCBI Taxonomy" id="2035993"/>
    <lineage>
        <taxon>Bacteria</taxon>
        <taxon>Pseudomonadati</taxon>
        <taxon>Pseudomonadota</taxon>
        <taxon>Alphaproteobacteria</taxon>
        <taxon>Caulobacterales</taxon>
        <taxon>Caulobacteraceae</taxon>
        <taxon>Caulobacter</taxon>
    </lineage>
</organism>
<gene>
    <name evidence="2" type="ORF">I4Q42_08300</name>
</gene>
<evidence type="ECO:0000313" key="3">
    <source>
        <dbReference type="Proteomes" id="UP000639859"/>
    </source>
</evidence>
<evidence type="ECO:0000256" key="1">
    <source>
        <dbReference type="SAM" id="SignalP"/>
    </source>
</evidence>
<dbReference type="Proteomes" id="UP000639859">
    <property type="component" value="Unassembled WGS sequence"/>
</dbReference>
<feature type="chain" id="PRO_5047406981" evidence="1">
    <location>
        <begin position="21"/>
        <end position="101"/>
    </location>
</feature>
<proteinExistence type="predicted"/>
<dbReference type="RefSeq" id="WP_198575599.1">
    <property type="nucleotide sequence ID" value="NZ_JADWOX010000004.1"/>
</dbReference>
<dbReference type="EMBL" id="JADWOX010000004">
    <property type="protein sequence ID" value="MBI1683665.1"/>
    <property type="molecule type" value="Genomic_DNA"/>
</dbReference>